<dbReference type="InterPro" id="IPR011335">
    <property type="entry name" value="Restrct_endonuc-II-like"/>
</dbReference>
<proteinExistence type="predicted"/>
<protein>
    <submittedName>
        <fullName evidence="2">Putative phage-type endonuclease</fullName>
    </submittedName>
</protein>
<dbReference type="Gene3D" id="3.90.320.10">
    <property type="match status" value="1"/>
</dbReference>
<keyword evidence="2" id="KW-0540">Nuclease</keyword>
<dbReference type="Pfam" id="PF09588">
    <property type="entry name" value="YqaJ"/>
    <property type="match status" value="1"/>
</dbReference>
<sequence length="326" mass="38114">MSTAIKFHAEILVETENLSYEEWLVHRRNGIGGSDLAAICGISKWRTPVHVYLEKIGEAPEDQMSEAAEWGTRLEPLIADKFANEHPEWAITEKKVIYCHPEHRWALGNLDRMIICPNRGRGILEIKTASEFLRQEWDNGNIPDYYYVQLQWYLFVTGLDWGYFATLIGGNKYREYEVLRDEELINQLLRLAYDFWHHYVLVGNCPPVDGSEASTKLLNRLYPKAENSTIIPLEELLHIETYFDNKRQLKVLESTINEFENRIKSLLGNHEVGTAGYYKIKWENRSRTGVDSKQLKELNPGVYQECLKTTHFRQFSIKKEVERDDQ</sequence>
<reference evidence="2 3" key="1">
    <citation type="submission" date="2020-08" db="EMBL/GenBank/DDBJ databases">
        <title>Genomic Encyclopedia of Type Strains, Phase III (KMG-III): the genomes of soil and plant-associated and newly described type strains.</title>
        <authorList>
            <person name="Whitman W."/>
        </authorList>
    </citation>
    <scope>NUCLEOTIDE SEQUENCE [LARGE SCALE GENOMIC DNA]</scope>
    <source>
        <strain evidence="2 3">CECT 8234</strain>
    </source>
</reference>
<organism evidence="2 3">
    <name type="scientific">Paenibacillus endophyticus</name>
    <dbReference type="NCBI Taxonomy" id="1294268"/>
    <lineage>
        <taxon>Bacteria</taxon>
        <taxon>Bacillati</taxon>
        <taxon>Bacillota</taxon>
        <taxon>Bacilli</taxon>
        <taxon>Bacillales</taxon>
        <taxon>Paenibacillaceae</taxon>
        <taxon>Paenibacillus</taxon>
    </lineage>
</organism>
<evidence type="ECO:0000259" key="1">
    <source>
        <dbReference type="Pfam" id="PF09588"/>
    </source>
</evidence>
<dbReference type="InterPro" id="IPR019080">
    <property type="entry name" value="YqaJ_viral_recombinase"/>
</dbReference>
<dbReference type="PANTHER" id="PTHR46609">
    <property type="entry name" value="EXONUCLEASE, PHAGE-TYPE/RECB, C-TERMINAL DOMAIN-CONTAINING PROTEIN"/>
    <property type="match status" value="1"/>
</dbReference>
<dbReference type="RefSeq" id="WP_183562435.1">
    <property type="nucleotide sequence ID" value="NZ_CBCSLB010000005.1"/>
</dbReference>
<dbReference type="NCBIfam" id="TIGR03033">
    <property type="entry name" value="phage_rel_nuc"/>
    <property type="match status" value="1"/>
</dbReference>
<accession>A0A7W5C7F7</accession>
<keyword evidence="3" id="KW-1185">Reference proteome</keyword>
<evidence type="ECO:0000313" key="2">
    <source>
        <dbReference type="EMBL" id="MBB3152466.1"/>
    </source>
</evidence>
<name>A0A7W5C7F7_9BACL</name>
<dbReference type="SUPFAM" id="SSF52980">
    <property type="entry name" value="Restriction endonuclease-like"/>
    <property type="match status" value="1"/>
</dbReference>
<dbReference type="InterPro" id="IPR017482">
    <property type="entry name" value="Lambda-type_endonuclease"/>
</dbReference>
<dbReference type="AlphaFoldDB" id="A0A7W5C7F7"/>
<comment type="caution">
    <text evidence="2">The sequence shown here is derived from an EMBL/GenBank/DDBJ whole genome shotgun (WGS) entry which is preliminary data.</text>
</comment>
<dbReference type="GO" id="GO:0004519">
    <property type="term" value="F:endonuclease activity"/>
    <property type="evidence" value="ECO:0007669"/>
    <property type="project" value="UniProtKB-KW"/>
</dbReference>
<keyword evidence="2" id="KW-0378">Hydrolase</keyword>
<feature type="domain" description="YqaJ viral recombinase" evidence="1">
    <location>
        <begin position="22"/>
        <end position="159"/>
    </location>
</feature>
<gene>
    <name evidence="2" type="ORF">FHS16_002516</name>
</gene>
<dbReference type="Proteomes" id="UP000518605">
    <property type="component" value="Unassembled WGS sequence"/>
</dbReference>
<dbReference type="InterPro" id="IPR051703">
    <property type="entry name" value="NF-kappa-B_Signaling_Reg"/>
</dbReference>
<dbReference type="EMBL" id="JACHXW010000006">
    <property type="protein sequence ID" value="MBB3152466.1"/>
    <property type="molecule type" value="Genomic_DNA"/>
</dbReference>
<keyword evidence="2" id="KW-0255">Endonuclease</keyword>
<dbReference type="PANTHER" id="PTHR46609:SF6">
    <property type="entry name" value="EXONUCLEASE, PHAGE-TYPE_RECB, C-TERMINAL DOMAIN-CONTAINING PROTEIN-RELATED"/>
    <property type="match status" value="1"/>
</dbReference>
<evidence type="ECO:0000313" key="3">
    <source>
        <dbReference type="Proteomes" id="UP000518605"/>
    </source>
</evidence>
<dbReference type="InterPro" id="IPR011604">
    <property type="entry name" value="PDDEXK-like_dom_sf"/>
</dbReference>